<dbReference type="eggNOG" id="KOG4315">
    <property type="taxonomic scope" value="Eukaryota"/>
</dbReference>
<proteinExistence type="predicted"/>
<dbReference type="RefSeq" id="XP_002584084.1">
    <property type="nucleotide sequence ID" value="XM_002584038.1"/>
</dbReference>
<evidence type="ECO:0000256" key="1">
    <source>
        <dbReference type="SAM" id="MobiDB-lite"/>
    </source>
</evidence>
<sequence length="198" mass="21560">MSAPPPSSSARPESKSLSISLSSKKPTTQRPGSSIALPRRPPSQSSTPRPRFLDHDSDASDAENTEAKAEEVTGFDQSAGGAISRHAREKEKQPLVIKVDKKNGWRERLLSSTRARGRSWLPEEVRAQREAEARGGAEDAAVEEEAFLEIDTEKEEEGHVSGRSGAACLDQRKQGEDGTGNPILVIQSKADLMMYPRV</sequence>
<feature type="compositionally biased region" description="Low complexity" evidence="1">
    <location>
        <begin position="8"/>
        <end position="25"/>
    </location>
</feature>
<gene>
    <name evidence="2" type="ORF">UREG_04773</name>
</gene>
<dbReference type="AlphaFoldDB" id="C4JUH0"/>
<name>C4JUH0_UNCRE</name>
<dbReference type="GeneID" id="8440110"/>
<evidence type="ECO:0000313" key="3">
    <source>
        <dbReference type="Proteomes" id="UP000002058"/>
    </source>
</evidence>
<accession>C4JUH0</accession>
<dbReference type="EMBL" id="CH476617">
    <property type="protein sequence ID" value="EEP79931.1"/>
    <property type="molecule type" value="Genomic_DNA"/>
</dbReference>
<dbReference type="VEuPathDB" id="FungiDB:UREG_04773"/>
<feature type="region of interest" description="Disordered" evidence="1">
    <location>
        <begin position="1"/>
        <end position="95"/>
    </location>
</feature>
<dbReference type="InParanoid" id="C4JUH0"/>
<dbReference type="OrthoDB" id="5577072at2759"/>
<organism evidence="2 3">
    <name type="scientific">Uncinocarpus reesii (strain UAMH 1704)</name>
    <dbReference type="NCBI Taxonomy" id="336963"/>
    <lineage>
        <taxon>Eukaryota</taxon>
        <taxon>Fungi</taxon>
        <taxon>Dikarya</taxon>
        <taxon>Ascomycota</taxon>
        <taxon>Pezizomycotina</taxon>
        <taxon>Eurotiomycetes</taxon>
        <taxon>Eurotiomycetidae</taxon>
        <taxon>Onygenales</taxon>
        <taxon>Onygenaceae</taxon>
        <taxon>Uncinocarpus</taxon>
    </lineage>
</organism>
<keyword evidence="3" id="KW-1185">Reference proteome</keyword>
<dbReference type="HOGENOM" id="CLU_1379049_0_0_1"/>
<evidence type="ECO:0000313" key="2">
    <source>
        <dbReference type="EMBL" id="EEP79931.1"/>
    </source>
</evidence>
<reference evidence="3" key="1">
    <citation type="journal article" date="2009" name="Genome Res.">
        <title>Comparative genomic analyses of the human fungal pathogens Coccidioides and their relatives.</title>
        <authorList>
            <person name="Sharpton T.J."/>
            <person name="Stajich J.E."/>
            <person name="Rounsley S.D."/>
            <person name="Gardner M.J."/>
            <person name="Wortman J.R."/>
            <person name="Jordar V.S."/>
            <person name="Maiti R."/>
            <person name="Kodira C.D."/>
            <person name="Neafsey D.E."/>
            <person name="Zeng Q."/>
            <person name="Hung C.-Y."/>
            <person name="McMahan C."/>
            <person name="Muszewska A."/>
            <person name="Grynberg M."/>
            <person name="Mandel M.A."/>
            <person name="Kellner E.M."/>
            <person name="Barker B.M."/>
            <person name="Galgiani J.N."/>
            <person name="Orbach M.J."/>
            <person name="Kirkland T.N."/>
            <person name="Cole G.T."/>
            <person name="Henn M.R."/>
            <person name="Birren B.W."/>
            <person name="Taylor J.W."/>
        </authorList>
    </citation>
    <scope>NUCLEOTIDE SEQUENCE [LARGE SCALE GENOMIC DNA]</scope>
    <source>
        <strain evidence="3">UAMH 1704</strain>
    </source>
</reference>
<dbReference type="KEGG" id="ure:UREG_04773"/>
<dbReference type="Proteomes" id="UP000002058">
    <property type="component" value="Unassembled WGS sequence"/>
</dbReference>
<protein>
    <submittedName>
        <fullName evidence="2">Uncharacterized protein</fullName>
    </submittedName>
</protein>
<feature type="region of interest" description="Disordered" evidence="1">
    <location>
        <begin position="153"/>
        <end position="182"/>
    </location>
</feature>
<dbReference type="STRING" id="336963.C4JUH0"/>
<feature type="compositionally biased region" description="Basic and acidic residues" evidence="1">
    <location>
        <begin position="86"/>
        <end position="95"/>
    </location>
</feature>